<dbReference type="Gene3D" id="3.80.10.10">
    <property type="entry name" value="Ribonuclease Inhibitor"/>
    <property type="match status" value="1"/>
</dbReference>
<evidence type="ECO:0008006" key="3">
    <source>
        <dbReference type="Google" id="ProtNLM"/>
    </source>
</evidence>
<protein>
    <recommendedName>
        <fullName evidence="3">F-box domain-containing protein</fullName>
    </recommendedName>
</protein>
<dbReference type="SUPFAM" id="SSF52047">
    <property type="entry name" value="RNI-like"/>
    <property type="match status" value="1"/>
</dbReference>
<accession>A0A6A4HN58</accession>
<dbReference type="Proteomes" id="UP000799118">
    <property type="component" value="Unassembled WGS sequence"/>
</dbReference>
<sequence>MPSFYPKSCEPIQRVLDDPDFTFPLLHDCGYFMQCNALKLLERHPKIEKLSVFKVNIGEPSFKAPLGLLPNLRHFCGHISDYFKLCTEYAPPLECLDIDMLFNPEEERTLVSELANTKTLRQLSLTGYALSLLLFAWITRACPKLTHFKCTLGREKSLDFIFQTVLHDLPDLEHLKLHYRVQASLHPLKTLEIDILLTSAKRIYFYFMKDNNRIISVPELDANRFDWFNFV</sequence>
<reference evidence="1" key="1">
    <citation type="journal article" date="2019" name="Environ. Microbiol.">
        <title>Fungal ecological strategies reflected in gene transcription - a case study of two litter decomposers.</title>
        <authorList>
            <person name="Barbi F."/>
            <person name="Kohler A."/>
            <person name="Barry K."/>
            <person name="Baskaran P."/>
            <person name="Daum C."/>
            <person name="Fauchery L."/>
            <person name="Ihrmark K."/>
            <person name="Kuo A."/>
            <person name="LaButti K."/>
            <person name="Lipzen A."/>
            <person name="Morin E."/>
            <person name="Grigoriev I.V."/>
            <person name="Henrissat B."/>
            <person name="Lindahl B."/>
            <person name="Martin F."/>
        </authorList>
    </citation>
    <scope>NUCLEOTIDE SEQUENCE</scope>
    <source>
        <strain evidence="1">JB14</strain>
    </source>
</reference>
<evidence type="ECO:0000313" key="1">
    <source>
        <dbReference type="EMBL" id="KAE9398265.1"/>
    </source>
</evidence>
<evidence type="ECO:0000313" key="2">
    <source>
        <dbReference type="Proteomes" id="UP000799118"/>
    </source>
</evidence>
<proteinExistence type="predicted"/>
<keyword evidence="2" id="KW-1185">Reference proteome</keyword>
<dbReference type="EMBL" id="ML769485">
    <property type="protein sequence ID" value="KAE9398265.1"/>
    <property type="molecule type" value="Genomic_DNA"/>
</dbReference>
<dbReference type="OrthoDB" id="3116589at2759"/>
<name>A0A6A4HN58_9AGAR</name>
<dbReference type="InterPro" id="IPR032675">
    <property type="entry name" value="LRR_dom_sf"/>
</dbReference>
<gene>
    <name evidence="1" type="ORF">BT96DRAFT_38729</name>
</gene>
<organism evidence="1 2">
    <name type="scientific">Gymnopus androsaceus JB14</name>
    <dbReference type="NCBI Taxonomy" id="1447944"/>
    <lineage>
        <taxon>Eukaryota</taxon>
        <taxon>Fungi</taxon>
        <taxon>Dikarya</taxon>
        <taxon>Basidiomycota</taxon>
        <taxon>Agaricomycotina</taxon>
        <taxon>Agaricomycetes</taxon>
        <taxon>Agaricomycetidae</taxon>
        <taxon>Agaricales</taxon>
        <taxon>Marasmiineae</taxon>
        <taxon>Omphalotaceae</taxon>
        <taxon>Gymnopus</taxon>
    </lineage>
</organism>
<dbReference type="AlphaFoldDB" id="A0A6A4HN58"/>